<protein>
    <submittedName>
        <fullName evidence="2">Uncharacterized protein</fullName>
    </submittedName>
</protein>
<dbReference type="STRING" id="314344.AL013_05410"/>
<keyword evidence="3" id="KW-1185">Reference proteome</keyword>
<name>Q0F1Y6_9PROT</name>
<dbReference type="HOGENOM" id="CLU_127162_1_3_0"/>
<dbReference type="Proteomes" id="UP000005297">
    <property type="component" value="Unassembled WGS sequence"/>
</dbReference>
<dbReference type="InterPro" id="IPR036986">
    <property type="entry name" value="S4_RNA-bd_sf"/>
</dbReference>
<keyword evidence="1" id="KW-0694">RNA-binding</keyword>
<dbReference type="Pfam" id="PF13275">
    <property type="entry name" value="S4_2"/>
    <property type="match status" value="1"/>
</dbReference>
<dbReference type="PROSITE" id="PS50889">
    <property type="entry name" value="S4"/>
    <property type="match status" value="1"/>
</dbReference>
<gene>
    <name evidence="2" type="ORF">SPV1_02412</name>
</gene>
<comment type="caution">
    <text evidence="2">The sequence shown here is derived from an EMBL/GenBank/DDBJ whole genome shotgun (WGS) entry which is preliminary data.</text>
</comment>
<dbReference type="InParanoid" id="Q0F1Y6"/>
<organism evidence="2 3">
    <name type="scientific">Mariprofundus ferrooxydans PV-1</name>
    <dbReference type="NCBI Taxonomy" id="314345"/>
    <lineage>
        <taxon>Bacteria</taxon>
        <taxon>Pseudomonadati</taxon>
        <taxon>Pseudomonadota</taxon>
        <taxon>Candidatius Mariprofundia</taxon>
        <taxon>Mariprofundales</taxon>
        <taxon>Mariprofundaceae</taxon>
        <taxon>Mariprofundus</taxon>
    </lineage>
</organism>
<proteinExistence type="predicted"/>
<dbReference type="RefSeq" id="WP_009850783.1">
    <property type="nucleotide sequence ID" value="NZ_DS022295.1"/>
</dbReference>
<accession>Q0F1Y6</accession>
<evidence type="ECO:0000313" key="2">
    <source>
        <dbReference type="EMBL" id="EAU55764.1"/>
    </source>
</evidence>
<sequence length="74" mass="8258">MRNVEISEEPIELYKLLKFENLASSGGEAKHVIAEGLVKLNGRLETQKRKKIVVGDIVEFAGEKICIRLSSESD</sequence>
<reference evidence="2 3" key="1">
    <citation type="submission" date="2006-09" db="EMBL/GenBank/DDBJ databases">
        <authorList>
            <person name="Emerson D."/>
            <person name="Ferriera S."/>
            <person name="Johnson J."/>
            <person name="Kravitz S."/>
            <person name="Halpern A."/>
            <person name="Remington K."/>
            <person name="Beeson K."/>
            <person name="Tran B."/>
            <person name="Rogers Y.-H."/>
            <person name="Friedman R."/>
            <person name="Venter J.C."/>
        </authorList>
    </citation>
    <scope>NUCLEOTIDE SEQUENCE [LARGE SCALE GENOMIC DNA]</scope>
    <source>
        <strain evidence="2 3">PV-1</strain>
    </source>
</reference>
<dbReference type="GO" id="GO:0003723">
    <property type="term" value="F:RNA binding"/>
    <property type="evidence" value="ECO:0007669"/>
    <property type="project" value="UniProtKB-KW"/>
</dbReference>
<dbReference type="SUPFAM" id="SSF55174">
    <property type="entry name" value="Alpha-L RNA-binding motif"/>
    <property type="match status" value="1"/>
</dbReference>
<dbReference type="FunCoup" id="Q0F1Y6">
    <property type="interactions" value="84"/>
</dbReference>
<dbReference type="EMBL" id="AATS01000002">
    <property type="protein sequence ID" value="EAU55764.1"/>
    <property type="molecule type" value="Genomic_DNA"/>
</dbReference>
<dbReference type="OrthoDB" id="9802835at2"/>
<evidence type="ECO:0000313" key="3">
    <source>
        <dbReference type="Proteomes" id="UP000005297"/>
    </source>
</evidence>
<dbReference type="CDD" id="cd00165">
    <property type="entry name" value="S4"/>
    <property type="match status" value="1"/>
</dbReference>
<dbReference type="eggNOG" id="COG2501">
    <property type="taxonomic scope" value="Bacteria"/>
</dbReference>
<dbReference type="AlphaFoldDB" id="Q0F1Y6"/>
<dbReference type="Gene3D" id="3.10.290.10">
    <property type="entry name" value="RNA-binding S4 domain"/>
    <property type="match status" value="1"/>
</dbReference>
<evidence type="ECO:0000256" key="1">
    <source>
        <dbReference type="PROSITE-ProRule" id="PRU00182"/>
    </source>
</evidence>